<feature type="region of interest" description="Disordered" evidence="5">
    <location>
        <begin position="757"/>
        <end position="776"/>
    </location>
</feature>
<evidence type="ECO:0000256" key="1">
    <source>
        <dbReference type="ARBA" id="ARBA00004267"/>
    </source>
</evidence>
<evidence type="ECO:0000259" key="6">
    <source>
        <dbReference type="Pfam" id="PF06657"/>
    </source>
</evidence>
<feature type="domain" description="Cep57 centrosome microtubule-binding" evidence="6">
    <location>
        <begin position="954"/>
        <end position="1030"/>
    </location>
</feature>
<feature type="region of interest" description="Disordered" evidence="5">
    <location>
        <begin position="1"/>
        <end position="153"/>
    </location>
</feature>
<comment type="caution">
    <text evidence="8">The sequence shown here is derived from an EMBL/GenBank/DDBJ whole genome shotgun (WGS) entry which is preliminary data.</text>
</comment>
<keyword evidence="4" id="KW-0175">Coiled coil</keyword>
<feature type="coiled-coil region" evidence="4">
    <location>
        <begin position="628"/>
        <end position="655"/>
    </location>
</feature>
<gene>
    <name evidence="8" type="ORF">HDK90DRAFT_454473</name>
</gene>
<accession>A0ABR1YPW8</accession>
<evidence type="ECO:0000313" key="9">
    <source>
        <dbReference type="Proteomes" id="UP001492380"/>
    </source>
</evidence>
<feature type="compositionally biased region" description="Polar residues" evidence="5">
    <location>
        <begin position="137"/>
        <end position="153"/>
    </location>
</feature>
<dbReference type="PANTHER" id="PTHR19336">
    <property type="entry name" value="UNCHARACTERIZED DUF1167"/>
    <property type="match status" value="1"/>
</dbReference>
<feature type="coiled-coil region" evidence="4">
    <location>
        <begin position="970"/>
        <end position="1016"/>
    </location>
</feature>
<organism evidence="8 9">
    <name type="scientific">Phyllosticta capitalensis</name>
    <dbReference type="NCBI Taxonomy" id="121624"/>
    <lineage>
        <taxon>Eukaryota</taxon>
        <taxon>Fungi</taxon>
        <taxon>Dikarya</taxon>
        <taxon>Ascomycota</taxon>
        <taxon>Pezizomycotina</taxon>
        <taxon>Dothideomycetes</taxon>
        <taxon>Dothideomycetes incertae sedis</taxon>
        <taxon>Botryosphaeriales</taxon>
        <taxon>Phyllostictaceae</taxon>
        <taxon>Phyllosticta</taxon>
    </lineage>
</organism>
<dbReference type="Pfam" id="PF14197">
    <property type="entry name" value="Cep57_CLD_2"/>
    <property type="match status" value="1"/>
</dbReference>
<dbReference type="Proteomes" id="UP001492380">
    <property type="component" value="Unassembled WGS sequence"/>
</dbReference>
<name>A0ABR1YPW8_9PEZI</name>
<feature type="compositionally biased region" description="Polar residues" evidence="5">
    <location>
        <begin position="258"/>
        <end position="278"/>
    </location>
</feature>
<feature type="region of interest" description="Disordered" evidence="5">
    <location>
        <begin position="793"/>
        <end position="886"/>
    </location>
</feature>
<feature type="region of interest" description="Disordered" evidence="5">
    <location>
        <begin position="585"/>
        <end position="608"/>
    </location>
</feature>
<dbReference type="EMBL" id="JBBWRZ010000006">
    <property type="protein sequence ID" value="KAK8234023.1"/>
    <property type="molecule type" value="Genomic_DNA"/>
</dbReference>
<sequence>MAPSSTGSNESRSKLIRDFAESLRSSRSSPLPVPTSPAHESGNNTNTLPSYGEDLDLGIGTSFDPELDNVPESTRNQFDDSTNPLPNIRSSAARYKYWRPPPPSQRIDTSLVEREFQDFSDEHSADESESIEAGRANNKSLHGTPSKISGMSPNAFSIGNDSLFNNSEIRNKGNYSAKKTYEGVERGNLRRDAQIRRATSLPQKDLQGLSNRSGRTSERPSPVKASSNDKRRNTLAQMHARLASEEDSSMIDERPPTVTLTAKNTRFGNPRSRQTSGTFIEENDSNMRTPQKSTYYTPRSGALPAAGGTQQSFMLPDIPNLTELVSGTYQDGTPVFSRSAKARSRFSSAPIPSRLRNEHTSKHIPIESVPMPADEKALFTSLQLLKDKVTQMEQDKAETEKKFEDYETQVAQLKAELNAQAEFRRSDSALGSTDGEGNKKDNWRVERTRLEAQVNSLRSRLERAERKMSVSDISSKRVTEERDNAVTQLGVAFLNVEELKGERDALLSENDVLRNEVDALRLENDELRARLAQYEQQSQQFQKAADRALRTDTTATRAELEKTKARRAEEKKLKEDNENLKAQVAHAKSLREEEARRRNRKEAELRSRIDSREDTIQKLQGMTTQEMNSYLRDENERLRVQMAELEAECEEDEHSWARKEARLNKKIEKSREATRDAQDITKELLSVRRSSRSRREKMDNKLDEAIRRASLPAKAERVRSKSGRRSLPVYVDSESEADSTTDLDAFSHLHRDAPLMSGAVPGLDSRRPQHTGDTTELSFMARDEVARLRKALEEERAAARKQSRAPSQTRQGHDETVRSQTFPRKSSMKDLTTASRAMDLTESNTGRIVSTAPVENKSAPASPTKQDTQRSILSNSGRRRPRSASNDLTSAFLLPDITIHAQNIPQPPPHRKADCTVCHKSACSEHQAAATEPSPTIPTPVAVSERVSADDIDATLRPTQPAPLALATVIKELQDELTHLNLQKAALDAVLRAHDASMAKRKRKAVEAKIAKLLKAISIKSDQIYALYDVVESQPYERQDQGEDEKEVEETLLSVGIDPEEMRERTRAMARGSKAKRVVIESVGERSEDGDGLSGLEDESELPWEGISETDLAV</sequence>
<proteinExistence type="predicted"/>
<evidence type="ECO:0008006" key="10">
    <source>
        <dbReference type="Google" id="ProtNLM"/>
    </source>
</evidence>
<feature type="region of interest" description="Disordered" evidence="5">
    <location>
        <begin position="1080"/>
        <end position="1114"/>
    </location>
</feature>
<feature type="compositionally biased region" description="Polar residues" evidence="5">
    <location>
        <begin position="859"/>
        <end position="876"/>
    </location>
</feature>
<feature type="compositionally biased region" description="Basic and acidic residues" evidence="5">
    <location>
        <begin position="11"/>
        <end position="21"/>
    </location>
</feature>
<feature type="coiled-coil region" evidence="4">
    <location>
        <begin position="440"/>
        <end position="467"/>
    </location>
</feature>
<evidence type="ECO:0000259" key="7">
    <source>
        <dbReference type="Pfam" id="PF14197"/>
    </source>
</evidence>
<dbReference type="InterPro" id="IPR024957">
    <property type="entry name" value="Cep57_MT-bd_dom"/>
</dbReference>
<evidence type="ECO:0000256" key="4">
    <source>
        <dbReference type="SAM" id="Coils"/>
    </source>
</evidence>
<feature type="compositionally biased region" description="Basic and acidic residues" evidence="5">
    <location>
        <begin position="589"/>
        <end position="608"/>
    </location>
</feature>
<reference evidence="8 9" key="1">
    <citation type="submission" date="2024-04" db="EMBL/GenBank/DDBJ databases">
        <title>Phyllosticta paracitricarpa is synonymous to the EU quarantine fungus P. citricarpa based on phylogenomic analyses.</title>
        <authorList>
            <consortium name="Lawrence Berkeley National Laboratory"/>
            <person name="Van Ingen-Buijs V.A."/>
            <person name="Van Westerhoven A.C."/>
            <person name="Haridas S."/>
            <person name="Skiadas P."/>
            <person name="Martin F."/>
            <person name="Groenewald J.Z."/>
            <person name="Crous P.W."/>
            <person name="Seidl M.F."/>
        </authorList>
    </citation>
    <scope>NUCLEOTIDE SEQUENCE [LARGE SCALE GENOMIC DNA]</scope>
    <source>
        <strain evidence="8 9">CBS 123374</strain>
    </source>
</reference>
<keyword evidence="3" id="KW-0206">Cytoskeleton</keyword>
<feature type="region of interest" description="Disordered" evidence="5">
    <location>
        <begin position="182"/>
        <end position="296"/>
    </location>
</feature>
<evidence type="ECO:0000313" key="8">
    <source>
        <dbReference type="EMBL" id="KAK8234023.1"/>
    </source>
</evidence>
<dbReference type="InterPro" id="IPR025925">
    <property type="entry name" value="PPC89_CLD"/>
</dbReference>
<feature type="compositionally biased region" description="Basic and acidic residues" evidence="5">
    <location>
        <begin position="182"/>
        <end position="195"/>
    </location>
</feature>
<evidence type="ECO:0000256" key="3">
    <source>
        <dbReference type="ARBA" id="ARBA00023212"/>
    </source>
</evidence>
<feature type="compositionally biased region" description="Polar residues" evidence="5">
    <location>
        <begin position="818"/>
        <end position="848"/>
    </location>
</feature>
<evidence type="ECO:0000256" key="2">
    <source>
        <dbReference type="ARBA" id="ARBA00022490"/>
    </source>
</evidence>
<dbReference type="PANTHER" id="PTHR19336:SF9">
    <property type="entry name" value="SPINDLE POLE BODY PROTEIN PPC89"/>
    <property type="match status" value="1"/>
</dbReference>
<dbReference type="Pfam" id="PF06657">
    <property type="entry name" value="Cep57_MT_bd"/>
    <property type="match status" value="1"/>
</dbReference>
<feature type="compositionally biased region" description="Polar residues" evidence="5">
    <location>
        <begin position="71"/>
        <end position="90"/>
    </location>
</feature>
<feature type="compositionally biased region" description="Basic and acidic residues" evidence="5">
    <location>
        <begin position="111"/>
        <end position="126"/>
    </location>
</feature>
<feature type="compositionally biased region" description="Polar residues" evidence="5">
    <location>
        <begin position="286"/>
        <end position="296"/>
    </location>
</feature>
<protein>
    <recommendedName>
        <fullName evidence="10">Cep57 centrosome microtubule-binding domain-containing protein</fullName>
    </recommendedName>
</protein>
<feature type="compositionally biased region" description="Polar residues" evidence="5">
    <location>
        <begin position="1"/>
        <end position="10"/>
    </location>
</feature>
<feature type="compositionally biased region" description="Acidic residues" evidence="5">
    <location>
        <begin position="1090"/>
        <end position="1102"/>
    </location>
</feature>
<feature type="domain" description="PPC89 centrosome localisation" evidence="7">
    <location>
        <begin position="450"/>
        <end position="514"/>
    </location>
</feature>
<feature type="coiled-coil region" evidence="4">
    <location>
        <begin position="382"/>
        <end position="416"/>
    </location>
</feature>
<comment type="subcellular location">
    <subcellularLocation>
        <location evidence="1">Cytoplasm</location>
        <location evidence="1">Cytoskeleton</location>
        <location evidence="1">Microtubule organizing center</location>
    </subcellularLocation>
</comment>
<keyword evidence="2" id="KW-0963">Cytoplasm</keyword>
<dbReference type="InterPro" id="IPR051756">
    <property type="entry name" value="Centrosomal_MT-associated"/>
</dbReference>
<keyword evidence="9" id="KW-1185">Reference proteome</keyword>
<evidence type="ECO:0000256" key="5">
    <source>
        <dbReference type="SAM" id="MobiDB-lite"/>
    </source>
</evidence>